<evidence type="ECO:0000313" key="2">
    <source>
        <dbReference type="Proteomes" id="UP001141166"/>
    </source>
</evidence>
<comment type="caution">
    <text evidence="1">The sequence shown here is derived from an EMBL/GenBank/DDBJ whole genome shotgun (WGS) entry which is preliminary data.</text>
</comment>
<reference evidence="1" key="1">
    <citation type="submission" date="2022-05" db="EMBL/GenBank/DDBJ databases">
        <title>Draft genome sequences of Clostridium perfringens strains isolated from Peru.</title>
        <authorList>
            <person name="Hurtado R."/>
            <person name="Lima L."/>
            <person name="Sousa T."/>
            <person name="Jaiswal A.K."/>
            <person name="Tiwari S."/>
            <person name="Maturrano L."/>
            <person name="Brenig B."/>
            <person name="Azevedo V."/>
        </authorList>
    </citation>
    <scope>NUCLEOTIDE SEQUENCE</scope>
    <source>
        <strain evidence="1">CP4</strain>
    </source>
</reference>
<gene>
    <name evidence="1" type="ORF">M3X98_08415</name>
</gene>
<dbReference type="EMBL" id="JAMWMK010000012">
    <property type="protein sequence ID" value="MDC4248079.1"/>
    <property type="molecule type" value="Genomic_DNA"/>
</dbReference>
<dbReference type="Proteomes" id="UP001141166">
    <property type="component" value="Unassembled WGS sequence"/>
</dbReference>
<dbReference type="RefSeq" id="WP_272471400.1">
    <property type="nucleotide sequence ID" value="NZ_JAMWMK010000012.1"/>
</dbReference>
<protein>
    <submittedName>
        <fullName evidence="1">Uncharacterized protein</fullName>
    </submittedName>
</protein>
<dbReference type="AlphaFoldDB" id="A0A9X3XSE4"/>
<accession>A0A9X3XSE4</accession>
<sequence>MRLYIVQKFFDNEYLEDHIIFYDEDMMIQYLREVNQSSFFTYRGIDVDPFFEDIEKTFFDSHKSISELFDEFRKNIKPEYQFLAQELFVCENFCHQSEKIRAGKRVKQDNQDGKKG</sequence>
<name>A0A9X3XSE4_ENTFC</name>
<evidence type="ECO:0000313" key="1">
    <source>
        <dbReference type="EMBL" id="MDC4248079.1"/>
    </source>
</evidence>
<proteinExistence type="predicted"/>
<organism evidence="1 2">
    <name type="scientific">Enterococcus faecium</name>
    <name type="common">Streptococcus faecium</name>
    <dbReference type="NCBI Taxonomy" id="1352"/>
    <lineage>
        <taxon>Bacteria</taxon>
        <taxon>Bacillati</taxon>
        <taxon>Bacillota</taxon>
        <taxon>Bacilli</taxon>
        <taxon>Lactobacillales</taxon>
        <taxon>Enterococcaceae</taxon>
        <taxon>Enterococcus</taxon>
    </lineage>
</organism>